<keyword evidence="1" id="KW-0812">Transmembrane</keyword>
<feature type="transmembrane region" description="Helical" evidence="1">
    <location>
        <begin position="12"/>
        <end position="37"/>
    </location>
</feature>
<dbReference type="RefSeq" id="WP_346337369.1">
    <property type="nucleotide sequence ID" value="NZ_JBBYXI010000003.1"/>
</dbReference>
<organism evidence="2 3">
    <name type="scientific">Hohaiivirga grylli</name>
    <dbReference type="NCBI Taxonomy" id="3133970"/>
    <lineage>
        <taxon>Bacteria</taxon>
        <taxon>Pseudomonadati</taxon>
        <taxon>Pseudomonadota</taxon>
        <taxon>Alphaproteobacteria</taxon>
        <taxon>Hyphomicrobiales</taxon>
        <taxon>Methylobacteriaceae</taxon>
        <taxon>Hohaiivirga</taxon>
    </lineage>
</organism>
<keyword evidence="1" id="KW-1133">Transmembrane helix</keyword>
<protein>
    <submittedName>
        <fullName evidence="2">Uncharacterized protein</fullName>
    </submittedName>
</protein>
<dbReference type="EMBL" id="JBBYXI010000003">
    <property type="protein sequence ID" value="MEN3931337.1"/>
    <property type="molecule type" value="Genomic_DNA"/>
</dbReference>
<reference evidence="2 3" key="1">
    <citation type="submission" date="2024-04" db="EMBL/GenBank/DDBJ databases">
        <title>A novel species isolated from cricket.</title>
        <authorList>
            <person name="Wang H.-C."/>
        </authorList>
    </citation>
    <scope>NUCLEOTIDE SEQUENCE [LARGE SCALE GENOMIC DNA]</scope>
    <source>
        <strain evidence="2 3">WL0021</strain>
    </source>
</reference>
<comment type="caution">
    <text evidence="2">The sequence shown here is derived from an EMBL/GenBank/DDBJ whole genome shotgun (WGS) entry which is preliminary data.</text>
</comment>
<name>A0ABV0BKW1_9HYPH</name>
<sequence>MRFKDQIILAYIYFRNFFPAIILAIFGLIAVITIPYLRSSPEDNRCGDNLEQVETELLRTMQRMGTFGGTQSQPLSETCSAYRDFLNLAANSYPYLKRCGHSDKVGGFSSEFFTLRIKKASEFINNNCR</sequence>
<gene>
    <name evidence="2" type="ORF">WJT86_09735</name>
</gene>
<evidence type="ECO:0000313" key="2">
    <source>
        <dbReference type="EMBL" id="MEN3931337.1"/>
    </source>
</evidence>
<dbReference type="Proteomes" id="UP001418637">
    <property type="component" value="Unassembled WGS sequence"/>
</dbReference>
<accession>A0ABV0BKW1</accession>
<keyword evidence="3" id="KW-1185">Reference proteome</keyword>
<evidence type="ECO:0000313" key="3">
    <source>
        <dbReference type="Proteomes" id="UP001418637"/>
    </source>
</evidence>
<proteinExistence type="predicted"/>
<evidence type="ECO:0000256" key="1">
    <source>
        <dbReference type="SAM" id="Phobius"/>
    </source>
</evidence>
<keyword evidence="1" id="KW-0472">Membrane</keyword>